<dbReference type="AlphaFoldDB" id="A0A8R7TI04"/>
<feature type="region of interest" description="Disordered" evidence="1">
    <location>
        <begin position="1"/>
        <end position="114"/>
    </location>
</feature>
<proteinExistence type="predicted"/>
<evidence type="ECO:0000256" key="1">
    <source>
        <dbReference type="SAM" id="MobiDB-lite"/>
    </source>
</evidence>
<dbReference type="EnsemblPlants" id="TuG1812G0200003105.01.T01">
    <property type="protein sequence ID" value="TuG1812G0200003105.01.T01"/>
    <property type="gene ID" value="TuG1812G0200003105.01"/>
</dbReference>
<reference evidence="2" key="2">
    <citation type="submission" date="2018-03" db="EMBL/GenBank/DDBJ databases">
        <title>The Triticum urartu genome reveals the dynamic nature of wheat genome evolution.</title>
        <authorList>
            <person name="Ling H."/>
            <person name="Ma B."/>
            <person name="Shi X."/>
            <person name="Liu H."/>
            <person name="Dong L."/>
            <person name="Sun H."/>
            <person name="Cao Y."/>
            <person name="Gao Q."/>
            <person name="Zheng S."/>
            <person name="Li Y."/>
            <person name="Yu Y."/>
            <person name="Du H."/>
            <person name="Qi M."/>
            <person name="Li Y."/>
            <person name="Yu H."/>
            <person name="Cui Y."/>
            <person name="Wang N."/>
            <person name="Chen C."/>
            <person name="Wu H."/>
            <person name="Zhao Y."/>
            <person name="Zhang J."/>
            <person name="Li Y."/>
            <person name="Zhou W."/>
            <person name="Zhang B."/>
            <person name="Hu W."/>
            <person name="Eijk M."/>
            <person name="Tang J."/>
            <person name="Witsenboer H."/>
            <person name="Zhao S."/>
            <person name="Li Z."/>
            <person name="Zhang A."/>
            <person name="Wang D."/>
            <person name="Liang C."/>
        </authorList>
    </citation>
    <scope>NUCLEOTIDE SEQUENCE [LARGE SCALE GENOMIC DNA]</scope>
    <source>
        <strain evidence="2">cv. G1812</strain>
    </source>
</reference>
<name>A0A8R7TI04_TRIUA</name>
<feature type="compositionally biased region" description="Basic residues" evidence="1">
    <location>
        <begin position="51"/>
        <end position="70"/>
    </location>
</feature>
<dbReference type="Gramene" id="TuG1812G0200003105.01.T01">
    <property type="protein sequence ID" value="TuG1812G0200003105.01.T01"/>
    <property type="gene ID" value="TuG1812G0200003105.01"/>
</dbReference>
<sequence>MPLRSTPRPHPTYSSLLVLPERRGAGVAGVGGDGEQAGAGGGRERLPRPAPPRRARRRVWGHRRRRRRGLHPPPRGHAAGAARHAPQRQFLPRRPPLRRPSDSLEHCARRPRRS</sequence>
<feature type="compositionally biased region" description="Gly residues" evidence="1">
    <location>
        <begin position="26"/>
        <end position="41"/>
    </location>
</feature>
<reference evidence="2" key="3">
    <citation type="submission" date="2022-06" db="UniProtKB">
        <authorList>
            <consortium name="EnsemblPlants"/>
        </authorList>
    </citation>
    <scope>IDENTIFICATION</scope>
</reference>
<dbReference type="Proteomes" id="UP000015106">
    <property type="component" value="Chromosome 2"/>
</dbReference>
<reference evidence="3" key="1">
    <citation type="journal article" date="2013" name="Nature">
        <title>Draft genome of the wheat A-genome progenitor Triticum urartu.</title>
        <authorList>
            <person name="Ling H.Q."/>
            <person name="Zhao S."/>
            <person name="Liu D."/>
            <person name="Wang J."/>
            <person name="Sun H."/>
            <person name="Zhang C."/>
            <person name="Fan H."/>
            <person name="Li D."/>
            <person name="Dong L."/>
            <person name="Tao Y."/>
            <person name="Gao C."/>
            <person name="Wu H."/>
            <person name="Li Y."/>
            <person name="Cui Y."/>
            <person name="Guo X."/>
            <person name="Zheng S."/>
            <person name="Wang B."/>
            <person name="Yu K."/>
            <person name="Liang Q."/>
            <person name="Yang W."/>
            <person name="Lou X."/>
            <person name="Chen J."/>
            <person name="Feng M."/>
            <person name="Jian J."/>
            <person name="Zhang X."/>
            <person name="Luo G."/>
            <person name="Jiang Y."/>
            <person name="Liu J."/>
            <person name="Wang Z."/>
            <person name="Sha Y."/>
            <person name="Zhang B."/>
            <person name="Wu H."/>
            <person name="Tang D."/>
            <person name="Shen Q."/>
            <person name="Xue P."/>
            <person name="Zou S."/>
            <person name="Wang X."/>
            <person name="Liu X."/>
            <person name="Wang F."/>
            <person name="Yang Y."/>
            <person name="An X."/>
            <person name="Dong Z."/>
            <person name="Zhang K."/>
            <person name="Zhang X."/>
            <person name="Luo M.C."/>
            <person name="Dvorak J."/>
            <person name="Tong Y."/>
            <person name="Wang J."/>
            <person name="Yang H."/>
            <person name="Li Z."/>
            <person name="Wang D."/>
            <person name="Zhang A."/>
            <person name="Wang J."/>
        </authorList>
    </citation>
    <scope>NUCLEOTIDE SEQUENCE</scope>
    <source>
        <strain evidence="3">cv. G1812</strain>
    </source>
</reference>
<protein>
    <submittedName>
        <fullName evidence="2">Uncharacterized protein</fullName>
    </submittedName>
</protein>
<evidence type="ECO:0000313" key="2">
    <source>
        <dbReference type="EnsemblPlants" id="TuG1812G0200003105.01.T01"/>
    </source>
</evidence>
<organism evidence="2 3">
    <name type="scientific">Triticum urartu</name>
    <name type="common">Red wild einkorn</name>
    <name type="synonym">Crithodium urartu</name>
    <dbReference type="NCBI Taxonomy" id="4572"/>
    <lineage>
        <taxon>Eukaryota</taxon>
        <taxon>Viridiplantae</taxon>
        <taxon>Streptophyta</taxon>
        <taxon>Embryophyta</taxon>
        <taxon>Tracheophyta</taxon>
        <taxon>Spermatophyta</taxon>
        <taxon>Magnoliopsida</taxon>
        <taxon>Liliopsida</taxon>
        <taxon>Poales</taxon>
        <taxon>Poaceae</taxon>
        <taxon>BOP clade</taxon>
        <taxon>Pooideae</taxon>
        <taxon>Triticodae</taxon>
        <taxon>Triticeae</taxon>
        <taxon>Triticinae</taxon>
        <taxon>Triticum</taxon>
    </lineage>
</organism>
<feature type="compositionally biased region" description="Basic and acidic residues" evidence="1">
    <location>
        <begin position="99"/>
        <end position="108"/>
    </location>
</feature>
<evidence type="ECO:0000313" key="3">
    <source>
        <dbReference type="Proteomes" id="UP000015106"/>
    </source>
</evidence>
<feature type="compositionally biased region" description="Low complexity" evidence="1">
    <location>
        <begin position="76"/>
        <end position="92"/>
    </location>
</feature>
<keyword evidence="3" id="KW-1185">Reference proteome</keyword>
<accession>A0A8R7TI04</accession>